<dbReference type="GO" id="GO:0008270">
    <property type="term" value="F:zinc ion binding"/>
    <property type="evidence" value="ECO:0007669"/>
    <property type="project" value="UniProtKB-KW"/>
</dbReference>
<keyword evidence="4" id="KW-0862">Zinc</keyword>
<dbReference type="Pfam" id="PF05699">
    <property type="entry name" value="Dimer_Tnp_hAT"/>
    <property type="match status" value="1"/>
</dbReference>
<dbReference type="EnsemblMetazoa" id="Aqu2.1.03628_001">
    <property type="protein sequence ID" value="Aqu2.1.03628_001"/>
    <property type="gene ID" value="Aqu2.1.03628"/>
</dbReference>
<dbReference type="PANTHER" id="PTHR46481">
    <property type="entry name" value="ZINC FINGER BED DOMAIN-CONTAINING PROTEIN 4"/>
    <property type="match status" value="1"/>
</dbReference>
<evidence type="ECO:0000256" key="5">
    <source>
        <dbReference type="ARBA" id="ARBA00023242"/>
    </source>
</evidence>
<evidence type="ECO:0000256" key="6">
    <source>
        <dbReference type="SAM" id="MobiDB-lite"/>
    </source>
</evidence>
<dbReference type="GO" id="GO:0046983">
    <property type="term" value="F:protein dimerization activity"/>
    <property type="evidence" value="ECO:0007669"/>
    <property type="project" value="InterPro"/>
</dbReference>
<dbReference type="InterPro" id="IPR052035">
    <property type="entry name" value="ZnF_BED_domain_contain"/>
</dbReference>
<dbReference type="InterPro" id="IPR012337">
    <property type="entry name" value="RNaseH-like_sf"/>
</dbReference>
<feature type="region of interest" description="Disordered" evidence="6">
    <location>
        <begin position="1"/>
        <end position="37"/>
    </location>
</feature>
<evidence type="ECO:0000256" key="1">
    <source>
        <dbReference type="ARBA" id="ARBA00004123"/>
    </source>
</evidence>
<evidence type="ECO:0000259" key="7">
    <source>
        <dbReference type="Pfam" id="PF05699"/>
    </source>
</evidence>
<dbReference type="PANTHER" id="PTHR46481:SF10">
    <property type="entry name" value="ZINC FINGER BED DOMAIN-CONTAINING PROTEIN 39"/>
    <property type="match status" value="1"/>
</dbReference>
<reference evidence="8" key="1">
    <citation type="submission" date="2017-05" db="UniProtKB">
        <authorList>
            <consortium name="EnsemblMetazoa"/>
        </authorList>
    </citation>
    <scope>IDENTIFICATION</scope>
</reference>
<name>A0A1X7SNH6_AMPQE</name>
<evidence type="ECO:0000256" key="4">
    <source>
        <dbReference type="ARBA" id="ARBA00022833"/>
    </source>
</evidence>
<feature type="compositionally biased region" description="Polar residues" evidence="6">
    <location>
        <begin position="11"/>
        <end position="20"/>
    </location>
</feature>
<dbReference type="OMA" id="SYCDIIM"/>
<feature type="domain" description="HAT C-terminal dimerisation" evidence="7">
    <location>
        <begin position="68"/>
        <end position="134"/>
    </location>
</feature>
<dbReference type="InParanoid" id="A0A1X7SNH6"/>
<dbReference type="GO" id="GO:0005634">
    <property type="term" value="C:nucleus"/>
    <property type="evidence" value="ECO:0007669"/>
    <property type="project" value="UniProtKB-SubCell"/>
</dbReference>
<sequence>MLIAECEELGTISNSESTEPSSKRPRVEGDNGEETEESSLLWSYCDIIMDKVAQEECDSVEDISAIVEAYLNEANEPRKSNPLLYWKKHKDTRPILASLALRYLTCPASTVASERLFSAAGNILTDSQNRLSPDCNRRS</sequence>
<keyword evidence="2" id="KW-0479">Metal-binding</keyword>
<protein>
    <recommendedName>
        <fullName evidence="7">HAT C-terminal dimerisation domain-containing protein</fullName>
    </recommendedName>
</protein>
<dbReference type="AlphaFoldDB" id="A0A1X7SNH6"/>
<dbReference type="InterPro" id="IPR008906">
    <property type="entry name" value="HATC_C_dom"/>
</dbReference>
<evidence type="ECO:0000256" key="3">
    <source>
        <dbReference type="ARBA" id="ARBA00022771"/>
    </source>
</evidence>
<comment type="subcellular location">
    <subcellularLocation>
        <location evidence="1">Nucleus</location>
    </subcellularLocation>
</comment>
<organism evidence="8">
    <name type="scientific">Amphimedon queenslandica</name>
    <name type="common">Sponge</name>
    <dbReference type="NCBI Taxonomy" id="400682"/>
    <lineage>
        <taxon>Eukaryota</taxon>
        <taxon>Metazoa</taxon>
        <taxon>Porifera</taxon>
        <taxon>Demospongiae</taxon>
        <taxon>Heteroscleromorpha</taxon>
        <taxon>Haplosclerida</taxon>
        <taxon>Niphatidae</taxon>
        <taxon>Amphimedon</taxon>
    </lineage>
</organism>
<evidence type="ECO:0000313" key="8">
    <source>
        <dbReference type="EnsemblMetazoa" id="Aqu2.1.03628_001"/>
    </source>
</evidence>
<keyword evidence="3" id="KW-0863">Zinc-finger</keyword>
<evidence type="ECO:0000256" key="2">
    <source>
        <dbReference type="ARBA" id="ARBA00022723"/>
    </source>
</evidence>
<dbReference type="SUPFAM" id="SSF53098">
    <property type="entry name" value="Ribonuclease H-like"/>
    <property type="match status" value="1"/>
</dbReference>
<accession>A0A1X7SNH6</accession>
<keyword evidence="5" id="KW-0539">Nucleus</keyword>
<proteinExistence type="predicted"/>